<accession>A0A5D9CKM8</accession>
<dbReference type="GO" id="GO:0000160">
    <property type="term" value="P:phosphorelay signal transduction system"/>
    <property type="evidence" value="ECO:0007669"/>
    <property type="project" value="UniProtKB-KW"/>
</dbReference>
<evidence type="ECO:0000259" key="6">
    <source>
        <dbReference type="PROSITE" id="PS50110"/>
    </source>
</evidence>
<sequence length="384" mass="43459">MTGALSRRTLLSHRRPVTGMNMRVEARKERFWSRLVTPILWPVLLAQLLLVAVGLIYWWLVPSQASWSIAFWLLLALLLGGGLNVAVFLMLLKQRLRHCEHDIEARLSNLAECLVRHADATVVPHDTSRSPVTRLDDMVAAVEGLIGQWQEEMTRTRQSERHLSEELQSQRGRVERLEAERERAREASRLKSDYLAHLQQTLMPSLTALEETLDDSTRRSEAVETLREQLADALALLETLDESPSPQGESSARVLIVDDGPVNLMLARQVLERQGLEVVTAASGTEALQRLGEMPVDLIFMDIFMADMDGVETCRVWRDREAAMPERSRSVVVALTANTGEADRQRFEQAGMDDYLAKPYRPQDLLETVRHWLPGVLAEDGERS</sequence>
<dbReference type="InterPro" id="IPR011006">
    <property type="entry name" value="CheY-like_superfamily"/>
</dbReference>
<name>A0A5D9CKM8_HALER</name>
<dbReference type="CDD" id="cd17546">
    <property type="entry name" value="REC_hyHK_CKI1_RcsC-like"/>
    <property type="match status" value="1"/>
</dbReference>
<feature type="modified residue" description="4-aspartylphosphate" evidence="3">
    <location>
        <position position="302"/>
    </location>
</feature>
<keyword evidence="2" id="KW-0902">Two-component regulatory system</keyword>
<feature type="coiled-coil region" evidence="4">
    <location>
        <begin position="160"/>
        <end position="187"/>
    </location>
</feature>
<feature type="transmembrane region" description="Helical" evidence="5">
    <location>
        <begin position="39"/>
        <end position="60"/>
    </location>
</feature>
<dbReference type="AlphaFoldDB" id="A0A5D9CKM8"/>
<dbReference type="OrthoDB" id="9800897at2"/>
<protein>
    <submittedName>
        <fullName evidence="7">Response regulator</fullName>
    </submittedName>
</protein>
<proteinExistence type="predicted"/>
<dbReference type="PANTHER" id="PTHR45339">
    <property type="entry name" value="HYBRID SIGNAL TRANSDUCTION HISTIDINE KINASE J"/>
    <property type="match status" value="1"/>
</dbReference>
<organism evidence="7 8">
    <name type="scientific">Halomonas eurihalina</name>
    <dbReference type="NCBI Taxonomy" id="42566"/>
    <lineage>
        <taxon>Bacteria</taxon>
        <taxon>Pseudomonadati</taxon>
        <taxon>Pseudomonadota</taxon>
        <taxon>Gammaproteobacteria</taxon>
        <taxon>Oceanospirillales</taxon>
        <taxon>Halomonadaceae</taxon>
        <taxon>Halomonas</taxon>
    </lineage>
</organism>
<evidence type="ECO:0000256" key="5">
    <source>
        <dbReference type="SAM" id="Phobius"/>
    </source>
</evidence>
<dbReference type="PROSITE" id="PS50110">
    <property type="entry name" value="RESPONSE_REGULATORY"/>
    <property type="match status" value="1"/>
</dbReference>
<keyword evidence="8" id="KW-1185">Reference proteome</keyword>
<reference evidence="7 8" key="1">
    <citation type="submission" date="2019-08" db="EMBL/GenBank/DDBJ databases">
        <title>Draft Genome Sequence of Halomonas eurihalina Isolated from Preserved Hide-surface.</title>
        <authorList>
            <person name="Hussain S.A."/>
            <person name="Xu A."/>
            <person name="Sarker M."/>
            <person name="Sommers C."/>
        </authorList>
    </citation>
    <scope>NUCLEOTIDE SEQUENCE [LARGE SCALE GENOMIC DNA]</scope>
    <source>
        <strain evidence="7 8">MS1</strain>
    </source>
</reference>
<dbReference type="SMART" id="SM00448">
    <property type="entry name" value="REC"/>
    <property type="match status" value="1"/>
</dbReference>
<dbReference type="Pfam" id="PF00072">
    <property type="entry name" value="Response_reg"/>
    <property type="match status" value="1"/>
</dbReference>
<keyword evidence="1 3" id="KW-0597">Phosphoprotein</keyword>
<dbReference type="Proteomes" id="UP000324260">
    <property type="component" value="Unassembled WGS sequence"/>
</dbReference>
<evidence type="ECO:0000256" key="2">
    <source>
        <dbReference type="ARBA" id="ARBA00023012"/>
    </source>
</evidence>
<gene>
    <name evidence="7" type="ORF">FZZ93_16750</name>
</gene>
<evidence type="ECO:0000256" key="3">
    <source>
        <dbReference type="PROSITE-ProRule" id="PRU00169"/>
    </source>
</evidence>
<comment type="caution">
    <text evidence="7">The sequence shown here is derived from an EMBL/GenBank/DDBJ whole genome shotgun (WGS) entry which is preliminary data.</text>
</comment>
<keyword evidence="5" id="KW-1133">Transmembrane helix</keyword>
<dbReference type="InterPro" id="IPR001789">
    <property type="entry name" value="Sig_transdc_resp-reg_receiver"/>
</dbReference>
<keyword evidence="4" id="KW-0175">Coiled coil</keyword>
<feature type="domain" description="Response regulatory" evidence="6">
    <location>
        <begin position="253"/>
        <end position="373"/>
    </location>
</feature>
<evidence type="ECO:0000313" key="8">
    <source>
        <dbReference type="Proteomes" id="UP000324260"/>
    </source>
</evidence>
<dbReference type="SUPFAM" id="SSF52172">
    <property type="entry name" value="CheY-like"/>
    <property type="match status" value="1"/>
</dbReference>
<evidence type="ECO:0000256" key="4">
    <source>
        <dbReference type="SAM" id="Coils"/>
    </source>
</evidence>
<feature type="transmembrane region" description="Helical" evidence="5">
    <location>
        <begin position="66"/>
        <end position="92"/>
    </location>
</feature>
<dbReference type="PANTHER" id="PTHR45339:SF1">
    <property type="entry name" value="HYBRID SIGNAL TRANSDUCTION HISTIDINE KINASE J"/>
    <property type="match status" value="1"/>
</dbReference>
<dbReference type="EMBL" id="VTPU01000023">
    <property type="protein sequence ID" value="TZG31947.1"/>
    <property type="molecule type" value="Genomic_DNA"/>
</dbReference>
<keyword evidence="5" id="KW-0472">Membrane</keyword>
<keyword evidence="5" id="KW-0812">Transmembrane</keyword>
<dbReference type="Gene3D" id="3.40.50.2300">
    <property type="match status" value="1"/>
</dbReference>
<evidence type="ECO:0000313" key="7">
    <source>
        <dbReference type="EMBL" id="TZG31947.1"/>
    </source>
</evidence>
<evidence type="ECO:0000256" key="1">
    <source>
        <dbReference type="ARBA" id="ARBA00022553"/>
    </source>
</evidence>